<dbReference type="Proteomes" id="UP001597032">
    <property type="component" value="Unassembled WGS sequence"/>
</dbReference>
<evidence type="ECO:0000313" key="2">
    <source>
        <dbReference type="Proteomes" id="UP001597032"/>
    </source>
</evidence>
<evidence type="ECO:0000313" key="1">
    <source>
        <dbReference type="EMBL" id="MFD0761836.1"/>
    </source>
</evidence>
<sequence length="111" mass="12908">MEVKSSYVTVKDKYKTFIDLDSQKRYITLSGNYALKPNLNKVEILDFINKINTEVALVKAYYKEANNSINYIAYLWIEKGFTEATLIKTLQSYNLALDLVLQKDPNLKFLK</sequence>
<reference evidence="2" key="1">
    <citation type="journal article" date="2019" name="Int. J. Syst. Evol. Microbiol.">
        <title>The Global Catalogue of Microorganisms (GCM) 10K type strain sequencing project: providing services to taxonomists for standard genome sequencing and annotation.</title>
        <authorList>
            <consortium name="The Broad Institute Genomics Platform"/>
            <consortium name="The Broad Institute Genome Sequencing Center for Infectious Disease"/>
            <person name="Wu L."/>
            <person name="Ma J."/>
        </authorList>
    </citation>
    <scope>NUCLEOTIDE SEQUENCE [LARGE SCALE GENOMIC DNA]</scope>
    <source>
        <strain evidence="2">CCUG 60022</strain>
    </source>
</reference>
<name>A0ABW2Z4T1_9FLAO</name>
<keyword evidence="2" id="KW-1185">Reference proteome</keyword>
<dbReference type="Pfam" id="PF10722">
    <property type="entry name" value="YbjN"/>
    <property type="match status" value="1"/>
</dbReference>
<accession>A0ABW2Z4T1</accession>
<protein>
    <submittedName>
        <fullName evidence="1">YbjN domain-containing protein</fullName>
    </submittedName>
</protein>
<dbReference type="RefSeq" id="WP_386782010.1">
    <property type="nucleotide sequence ID" value="NZ_JBHTIC010000006.1"/>
</dbReference>
<organism evidence="1 2">
    <name type="scientific">Lutibacter aestuarii</name>
    <dbReference type="NCBI Taxonomy" id="861111"/>
    <lineage>
        <taxon>Bacteria</taxon>
        <taxon>Pseudomonadati</taxon>
        <taxon>Bacteroidota</taxon>
        <taxon>Flavobacteriia</taxon>
        <taxon>Flavobacteriales</taxon>
        <taxon>Flavobacteriaceae</taxon>
        <taxon>Lutibacter</taxon>
    </lineage>
</organism>
<dbReference type="EMBL" id="JBHTIC010000006">
    <property type="protein sequence ID" value="MFD0761836.1"/>
    <property type="molecule type" value="Genomic_DNA"/>
</dbReference>
<gene>
    <name evidence="1" type="ORF">ACFQZW_07055</name>
</gene>
<comment type="caution">
    <text evidence="1">The sequence shown here is derived from an EMBL/GenBank/DDBJ whole genome shotgun (WGS) entry which is preliminary data.</text>
</comment>
<dbReference type="InterPro" id="IPR019660">
    <property type="entry name" value="Put_sensory_transdc_reg_YbjN"/>
</dbReference>
<proteinExistence type="predicted"/>